<gene>
    <name evidence="9" type="ORF">CXG81DRAFT_16518</name>
</gene>
<evidence type="ECO:0000259" key="7">
    <source>
        <dbReference type="Pfam" id="PF01301"/>
    </source>
</evidence>
<dbReference type="EMBL" id="ML014114">
    <property type="protein sequence ID" value="RKP04098.1"/>
    <property type="molecule type" value="Genomic_DNA"/>
</dbReference>
<dbReference type="OrthoDB" id="1657402at2759"/>
<feature type="domain" description="Glycoside hydrolase 35 catalytic" evidence="7">
    <location>
        <begin position="222"/>
        <end position="341"/>
    </location>
</feature>
<evidence type="ECO:0000259" key="8">
    <source>
        <dbReference type="Pfam" id="PF21467"/>
    </source>
</evidence>
<evidence type="ECO:0000256" key="2">
    <source>
        <dbReference type="ARBA" id="ARBA00022801"/>
    </source>
</evidence>
<dbReference type="GO" id="GO:0005975">
    <property type="term" value="P:carbohydrate metabolic process"/>
    <property type="evidence" value="ECO:0007669"/>
    <property type="project" value="InterPro"/>
</dbReference>
<keyword evidence="2" id="KW-0378">Hydrolase</keyword>
<feature type="region of interest" description="Disordered" evidence="5">
    <location>
        <begin position="835"/>
        <end position="854"/>
    </location>
</feature>
<sequence>MVMEVRLGAVAPGAGPGWPLVRRYRRTLLRRPWCKYLIALACSALMFMAFWYDAPHHRSVRPSLHDQSGSVRRANGQLTLTDAEHGWPFLTTLSEYDEDEDDRSWSAAADGAAAAAADSRKQRDDGQGVGGPPAGLQDVFAASLAAYRAVEAAAAAAAEAAVAGHAAAGAAAPSPPPLAANRSGLAYEPLYLDAADAAALRASPLRFTHRGLAYADADGAHLMLVGAVDLATLPVTLYRTVLERGRALHLNAVAVFLYWSEHQPAPDRFTLRTAQIHVLRFLQTARDVGMRVVLEVAPTARRGGNALVGTPLWVLRESTDRAVRQARFDAFVDAVLRAVAPYVHDAPSRGGVALLHVRGAFLLPPPPAPQPSTAASSADAHHRTARAANETAAAPATTARVASALPALRMAWGVPVVYAPSPVPPSPPSDAGAAAAAAAPAVPETTDALPRPWYCHRDSIDVPYCQLPLGADHLWGLPQPVRSTEDIALATVRAIAKGALFVGYDHLYHSGQSRCPTLQVRSMATNDHHRALLESTGFHHEPLYSHLRDLHALLRRYEHILLQAQLVDIQDGDGADDGDGDDDGDADGAADATDMMTAWVWQIAGSNGMLMFVENRDAERVRTWHADGEAFAIQPWSLSILVRRGTGPTQWRIPGLAHVDDGDARVLTDVFNTARINAPGDYGASVKSIARQSPDRTPSTTRYHTMPRAIAHRQDVPPPYAPPAPASAASALFPFTRWPWARGAAAAAHDHYARAQPLAGLLAPDPSHATPQPLAAIPGAPQHPARHWWYISDPVRFPPATTAAAAAGRLVLRFGPPCPPAAAAAAPAAAADADAGAGADAPGEACRAAQRAAWPPPPVDPLARDPAHALHPAGDFGGHLFVYLDAQPVGRVNYTHPTLDLAALVTHYGLAIDPQQAHRIALLVPWTENLAPPVLTVGGAVVAMSPTTPAAASWPDGAAPALPPLAPRRAFRRQAVPTSSWRDPGVAVAAMYGVPQPVALDGVRDDAAAADGETAEASLRLTHVGWTHYPYVPLDPSMSAAHRDGTWQTGPLRPVVPSTLATTPAEPSLRHPNAPYTGPLNAMNTWWRLEYHTRELWHDWSHRRHVRDDFLHGYALRIAKMGQGHIWVNGRYVGRYWNVATVFPRWHAEVHVPTGADRVSRRLAAAASLPDAAVEAALADRTPHDPWRIQGAWQSPVGDAADTAAPPPPPPAAAHHAMKGYVLPTPEQLAAAEAKATAAQIRQATDPRLVCVPGGEAQLPPPCRRGPFDPRRCVRKCPAQTSQTWYPIPADFIRKEDDKIVVLLWEHTASGGDPADVELVRVSEEMQF</sequence>
<feature type="transmembrane region" description="Helical" evidence="6">
    <location>
        <begin position="33"/>
        <end position="52"/>
    </location>
</feature>
<dbReference type="InterPro" id="IPR001944">
    <property type="entry name" value="Glycoside_Hdrlase_35"/>
</dbReference>
<accession>A0A4P9XEY8</accession>
<dbReference type="Pfam" id="PF21467">
    <property type="entry name" value="BetaGal_gal-bd"/>
    <property type="match status" value="1"/>
</dbReference>
<dbReference type="STRING" id="1555241.A0A4P9XEY8"/>
<feature type="domain" description="Beta-galactosidase galactose-binding" evidence="8">
    <location>
        <begin position="1114"/>
        <end position="1139"/>
    </location>
</feature>
<keyword evidence="6" id="KW-1133">Transmembrane helix</keyword>
<dbReference type="InterPro" id="IPR048913">
    <property type="entry name" value="BetaGal_gal-bd"/>
</dbReference>
<evidence type="ECO:0000313" key="10">
    <source>
        <dbReference type="Proteomes" id="UP000274922"/>
    </source>
</evidence>
<feature type="region of interest" description="Disordered" evidence="5">
    <location>
        <begin position="101"/>
        <end position="132"/>
    </location>
</feature>
<feature type="compositionally biased region" description="Low complexity" evidence="5">
    <location>
        <begin position="105"/>
        <end position="117"/>
    </location>
</feature>
<protein>
    <submittedName>
        <fullName evidence="9">Uncharacterized protein</fullName>
    </submittedName>
</protein>
<evidence type="ECO:0000256" key="6">
    <source>
        <dbReference type="SAM" id="Phobius"/>
    </source>
</evidence>
<keyword evidence="6" id="KW-0472">Membrane</keyword>
<comment type="similarity">
    <text evidence="1 4">Belongs to the glycosyl hydrolase 35 family.</text>
</comment>
<keyword evidence="3" id="KW-0326">Glycosidase</keyword>
<dbReference type="Proteomes" id="UP000274922">
    <property type="component" value="Unassembled WGS sequence"/>
</dbReference>
<evidence type="ECO:0000256" key="3">
    <source>
        <dbReference type="ARBA" id="ARBA00023295"/>
    </source>
</evidence>
<organism evidence="9 10">
    <name type="scientific">Caulochytrium protostelioides</name>
    <dbReference type="NCBI Taxonomy" id="1555241"/>
    <lineage>
        <taxon>Eukaryota</taxon>
        <taxon>Fungi</taxon>
        <taxon>Fungi incertae sedis</taxon>
        <taxon>Chytridiomycota</taxon>
        <taxon>Chytridiomycota incertae sedis</taxon>
        <taxon>Chytridiomycetes</taxon>
        <taxon>Caulochytriales</taxon>
        <taxon>Caulochytriaceae</taxon>
        <taxon>Caulochytrium</taxon>
    </lineage>
</organism>
<name>A0A4P9XEY8_9FUNG</name>
<evidence type="ECO:0000313" key="9">
    <source>
        <dbReference type="EMBL" id="RKP04098.1"/>
    </source>
</evidence>
<proteinExistence type="inferred from homology"/>
<dbReference type="Gene3D" id="3.20.20.80">
    <property type="entry name" value="Glycosidases"/>
    <property type="match status" value="1"/>
</dbReference>
<evidence type="ECO:0000256" key="4">
    <source>
        <dbReference type="RuleBase" id="RU003679"/>
    </source>
</evidence>
<dbReference type="SUPFAM" id="SSF51445">
    <property type="entry name" value="(Trans)glycosidases"/>
    <property type="match status" value="1"/>
</dbReference>
<feature type="compositionally biased region" description="Low complexity" evidence="5">
    <location>
        <begin position="835"/>
        <end position="853"/>
    </location>
</feature>
<dbReference type="GO" id="GO:0004553">
    <property type="term" value="F:hydrolase activity, hydrolyzing O-glycosyl compounds"/>
    <property type="evidence" value="ECO:0007669"/>
    <property type="project" value="InterPro"/>
</dbReference>
<dbReference type="InterPro" id="IPR031330">
    <property type="entry name" value="Gly_Hdrlase_35_cat"/>
</dbReference>
<dbReference type="Pfam" id="PF01301">
    <property type="entry name" value="Glyco_hydro_35"/>
    <property type="match status" value="1"/>
</dbReference>
<keyword evidence="10" id="KW-1185">Reference proteome</keyword>
<evidence type="ECO:0000256" key="1">
    <source>
        <dbReference type="ARBA" id="ARBA00009809"/>
    </source>
</evidence>
<dbReference type="PANTHER" id="PTHR23421">
    <property type="entry name" value="BETA-GALACTOSIDASE RELATED"/>
    <property type="match status" value="1"/>
</dbReference>
<reference evidence="10" key="1">
    <citation type="journal article" date="2018" name="Nat. Microbiol.">
        <title>Leveraging single-cell genomics to expand the fungal tree of life.</title>
        <authorList>
            <person name="Ahrendt S.R."/>
            <person name="Quandt C.A."/>
            <person name="Ciobanu D."/>
            <person name="Clum A."/>
            <person name="Salamov A."/>
            <person name="Andreopoulos B."/>
            <person name="Cheng J.F."/>
            <person name="Woyke T."/>
            <person name="Pelin A."/>
            <person name="Henrissat B."/>
            <person name="Reynolds N.K."/>
            <person name="Benny G.L."/>
            <person name="Smith M.E."/>
            <person name="James T.Y."/>
            <person name="Grigoriev I.V."/>
        </authorList>
    </citation>
    <scope>NUCLEOTIDE SEQUENCE [LARGE SCALE GENOMIC DNA]</scope>
    <source>
        <strain evidence="10">ATCC 52028</strain>
    </source>
</reference>
<keyword evidence="6" id="KW-0812">Transmembrane</keyword>
<evidence type="ECO:0000256" key="5">
    <source>
        <dbReference type="SAM" id="MobiDB-lite"/>
    </source>
</evidence>
<dbReference type="InterPro" id="IPR017853">
    <property type="entry name" value="GH"/>
</dbReference>